<protein>
    <submittedName>
        <fullName evidence="2">N-acetyltransferase</fullName>
    </submittedName>
</protein>
<dbReference type="GO" id="GO:0008999">
    <property type="term" value="F:protein-N-terminal-alanine acetyltransferase activity"/>
    <property type="evidence" value="ECO:0007669"/>
    <property type="project" value="TreeGrafter"/>
</dbReference>
<dbReference type="EMBL" id="JNAD02000014">
    <property type="protein sequence ID" value="RKM92220.1"/>
    <property type="molecule type" value="Genomic_DNA"/>
</dbReference>
<evidence type="ECO:0000313" key="2">
    <source>
        <dbReference type="EMBL" id="RKM92220.1"/>
    </source>
</evidence>
<dbReference type="Proteomes" id="UP000028058">
    <property type="component" value="Unassembled WGS sequence"/>
</dbReference>
<dbReference type="Gene3D" id="3.40.630.30">
    <property type="match status" value="1"/>
</dbReference>
<keyword evidence="3" id="KW-1185">Reference proteome</keyword>
<feature type="domain" description="N-acetyltransferase" evidence="1">
    <location>
        <begin position="28"/>
        <end position="186"/>
    </location>
</feature>
<gene>
    <name evidence="2" type="ORF">SFRA_025360</name>
</gene>
<dbReference type="InterPro" id="IPR016181">
    <property type="entry name" value="Acyl_CoA_acyltransferase"/>
</dbReference>
<evidence type="ECO:0000259" key="1">
    <source>
        <dbReference type="PROSITE" id="PS51186"/>
    </source>
</evidence>
<dbReference type="PANTHER" id="PTHR43441">
    <property type="entry name" value="RIBOSOMAL-PROTEIN-SERINE ACETYLTRANSFERASE"/>
    <property type="match status" value="1"/>
</dbReference>
<accession>A0A3R7H9P8</accession>
<name>A0A3R7H9P8_9ACTN</name>
<reference evidence="2 3" key="1">
    <citation type="journal article" date="2014" name="Genome Announc.">
        <title>Draft Genome Sequence of Streptomyces fradiae ATCC 19609, a Strain Highly Sensitive to Antibiotics.</title>
        <authorList>
            <person name="Bekker O.B."/>
            <person name="Klimina K.M."/>
            <person name="Vatlin A.A."/>
            <person name="Zakharevich N.V."/>
            <person name="Kasianov A.S."/>
            <person name="Danilenko V.N."/>
        </authorList>
    </citation>
    <scope>NUCLEOTIDE SEQUENCE [LARGE SCALE GENOMIC DNA]</scope>
    <source>
        <strain evidence="2 3">ATCC 19609</strain>
    </source>
</reference>
<evidence type="ECO:0000313" key="3">
    <source>
        <dbReference type="Proteomes" id="UP000028058"/>
    </source>
</evidence>
<dbReference type="OrthoDB" id="9814648at2"/>
<sequence>MSTVTTSMFAFPLGDDAVLIPRTPAITAAYHEVFTANFERITRWNPSAESRPTPENTRRNLAEAGRAWVDGTRLPLAIGVKAESGWRLVGAVGLEINGIAGTGEAGYWLDASAEGRGLATRAMSALLDEAFGPIGLHRVELRIAPTNEPSRKMARRLGFTEEGVLREALAFPDRRQDELVYGLLAEEWRTLRD</sequence>
<organism evidence="2 3">
    <name type="scientific">Streptomyces xinghaiensis</name>
    <dbReference type="NCBI Taxonomy" id="1038928"/>
    <lineage>
        <taxon>Bacteria</taxon>
        <taxon>Bacillati</taxon>
        <taxon>Actinomycetota</taxon>
        <taxon>Actinomycetes</taxon>
        <taxon>Kitasatosporales</taxon>
        <taxon>Streptomycetaceae</taxon>
        <taxon>Streptomyces</taxon>
    </lineage>
</organism>
<dbReference type="RefSeq" id="WP_050363989.1">
    <property type="nucleotide sequence ID" value="NZ_CP134822.1"/>
</dbReference>
<dbReference type="GO" id="GO:0005737">
    <property type="term" value="C:cytoplasm"/>
    <property type="evidence" value="ECO:0007669"/>
    <property type="project" value="TreeGrafter"/>
</dbReference>
<dbReference type="GO" id="GO:1990189">
    <property type="term" value="F:protein N-terminal-serine acetyltransferase activity"/>
    <property type="evidence" value="ECO:0007669"/>
    <property type="project" value="TreeGrafter"/>
</dbReference>
<dbReference type="InterPro" id="IPR051908">
    <property type="entry name" value="Ribosomal_N-acetyltransferase"/>
</dbReference>
<dbReference type="AlphaFoldDB" id="A0A3R7H9P8"/>
<dbReference type="Pfam" id="PF13302">
    <property type="entry name" value="Acetyltransf_3"/>
    <property type="match status" value="1"/>
</dbReference>
<dbReference type="SUPFAM" id="SSF55729">
    <property type="entry name" value="Acyl-CoA N-acyltransferases (Nat)"/>
    <property type="match status" value="1"/>
</dbReference>
<dbReference type="InterPro" id="IPR000182">
    <property type="entry name" value="GNAT_dom"/>
</dbReference>
<proteinExistence type="predicted"/>
<dbReference type="PANTHER" id="PTHR43441:SF10">
    <property type="entry name" value="ACETYLTRANSFERASE"/>
    <property type="match status" value="1"/>
</dbReference>
<dbReference type="PROSITE" id="PS51186">
    <property type="entry name" value="GNAT"/>
    <property type="match status" value="1"/>
</dbReference>
<comment type="caution">
    <text evidence="2">The sequence shown here is derived from an EMBL/GenBank/DDBJ whole genome shotgun (WGS) entry which is preliminary data.</text>
</comment>